<comment type="caution">
    <text evidence="1">The sequence shown here is derived from an EMBL/GenBank/DDBJ whole genome shotgun (WGS) entry which is preliminary data.</text>
</comment>
<dbReference type="RefSeq" id="WP_310499964.1">
    <property type="nucleotide sequence ID" value="NZ_JAVDSB010000006.1"/>
</dbReference>
<evidence type="ECO:0000313" key="1">
    <source>
        <dbReference type="EMBL" id="MDR6552436.1"/>
    </source>
</evidence>
<gene>
    <name evidence="1" type="ORF">J2736_003642</name>
</gene>
<name>A0ABU1NY49_9BACL</name>
<keyword evidence="2" id="KW-1185">Reference proteome</keyword>
<reference evidence="1 2" key="1">
    <citation type="submission" date="2023-07" db="EMBL/GenBank/DDBJ databases">
        <title>Sorghum-associated microbial communities from plants grown in Nebraska, USA.</title>
        <authorList>
            <person name="Schachtman D."/>
        </authorList>
    </citation>
    <scope>NUCLEOTIDE SEQUENCE [LARGE SCALE GENOMIC DNA]</scope>
    <source>
        <strain evidence="1 2">CC258</strain>
    </source>
</reference>
<dbReference type="Proteomes" id="UP001267290">
    <property type="component" value="Unassembled WGS sequence"/>
</dbReference>
<evidence type="ECO:0000313" key="2">
    <source>
        <dbReference type="Proteomes" id="UP001267290"/>
    </source>
</evidence>
<dbReference type="EMBL" id="JAVDSB010000006">
    <property type="protein sequence ID" value="MDR6552436.1"/>
    <property type="molecule type" value="Genomic_DNA"/>
</dbReference>
<organism evidence="1 2">
    <name type="scientific">Paenibacillus qinlingensis</name>
    <dbReference type="NCBI Taxonomy" id="1837343"/>
    <lineage>
        <taxon>Bacteria</taxon>
        <taxon>Bacillati</taxon>
        <taxon>Bacillota</taxon>
        <taxon>Bacilli</taxon>
        <taxon>Bacillales</taxon>
        <taxon>Paenibacillaceae</taxon>
        <taxon>Paenibacillus</taxon>
    </lineage>
</organism>
<accession>A0ABU1NY49</accession>
<protein>
    <recommendedName>
        <fullName evidence="3">Adhesin domain-containing protein</fullName>
    </recommendedName>
</protein>
<sequence>MFFQQKRSILLISVVMLFLLSILDVSIRKEDTLQAFSEQFVNNEKTDAYIGERRAVTATAQHLTEINKPEIKEVLLTSQRGKISVQRSETPTIQLKYTVTVSAANTEIADRRRDAVKVEGELQNGQLTFVTTANGKAIDPDHVSMDYVLAIPDTMKSTIENEDGAVRISGINGNVTATSTSGLMEIVNVKGDLKVKSSYGSLYMADIKGNVDLVNRSSTTNIDHTQGNVILDHQSGHTDLTDIIGEVTGNANHGSVFYRELKGSVSVVGQGADMKFDHIQGDTQVVSDKGGNLTFILSKDEGYTLDAAVSKGRIQSLLPLPIQKVTDNEYGTRMNGVLGQGTRKIGAKMKSGDIIFQVN</sequence>
<proteinExistence type="predicted"/>
<evidence type="ECO:0008006" key="3">
    <source>
        <dbReference type="Google" id="ProtNLM"/>
    </source>
</evidence>